<dbReference type="EMBL" id="QURB01000001">
    <property type="protein sequence ID" value="RFC55710.1"/>
    <property type="molecule type" value="Genomic_DNA"/>
</dbReference>
<keyword evidence="1" id="KW-0732">Signal</keyword>
<dbReference type="Pfam" id="PF22252">
    <property type="entry name" value="PNGase_F-II_N"/>
    <property type="match status" value="1"/>
</dbReference>
<feature type="signal peptide" evidence="1">
    <location>
        <begin position="1"/>
        <end position="23"/>
    </location>
</feature>
<evidence type="ECO:0000313" key="2">
    <source>
        <dbReference type="EMBL" id="RFC55710.1"/>
    </source>
</evidence>
<sequence>MKTMKIKSILATALMMVSLTTMAQIKKGTVSYDVYMSSDDPNVSAYVDQMGESTLDIHFTEFNIRTDLIMGSFMTNSTISEIDYDTSLVLMDGMMGKIAMKVTDEDMSDDQRAAFENVDVELVDETKEIMGYTCKKAYVTTEDENESVVWYTEEILPVYRKGQFLSEEIPGLPLEMEAKNGKMNMRMVAYKFKSKIKNEKEIFSLEVPEGFKIYTPEELKKMGMGGR</sequence>
<accession>A0A3E1F1M5</accession>
<comment type="caution">
    <text evidence="2">The sequence shown here is derived from an EMBL/GenBank/DDBJ whole genome shotgun (WGS) entry which is preliminary data.</text>
</comment>
<gene>
    <name evidence="2" type="ORF">DXU93_01890</name>
</gene>
<keyword evidence="3" id="KW-1185">Reference proteome</keyword>
<name>A0A3E1F1M5_9FLAO</name>
<evidence type="ECO:0000313" key="3">
    <source>
        <dbReference type="Proteomes" id="UP000257127"/>
    </source>
</evidence>
<protein>
    <recommendedName>
        <fullName evidence="4">DUF4412 domain-containing protein</fullName>
    </recommendedName>
</protein>
<evidence type="ECO:0008006" key="4">
    <source>
        <dbReference type="Google" id="ProtNLM"/>
    </source>
</evidence>
<feature type="chain" id="PRO_5017694299" description="DUF4412 domain-containing protein" evidence="1">
    <location>
        <begin position="24"/>
        <end position="227"/>
    </location>
</feature>
<organism evidence="2 3">
    <name type="scientific">Brumimicrobium aurantiacum</name>
    <dbReference type="NCBI Taxonomy" id="1737063"/>
    <lineage>
        <taxon>Bacteria</taxon>
        <taxon>Pseudomonadati</taxon>
        <taxon>Bacteroidota</taxon>
        <taxon>Flavobacteriia</taxon>
        <taxon>Flavobacteriales</taxon>
        <taxon>Crocinitomicaceae</taxon>
        <taxon>Brumimicrobium</taxon>
    </lineage>
</organism>
<proteinExistence type="predicted"/>
<dbReference type="Proteomes" id="UP000257127">
    <property type="component" value="Unassembled WGS sequence"/>
</dbReference>
<evidence type="ECO:0000256" key="1">
    <source>
        <dbReference type="SAM" id="SignalP"/>
    </source>
</evidence>
<dbReference type="AlphaFoldDB" id="A0A3E1F1M5"/>
<reference evidence="2 3" key="1">
    <citation type="submission" date="2018-08" db="EMBL/GenBank/DDBJ databases">
        <title>The draft genome squence of Brumimicrobium sp. N62.</title>
        <authorList>
            <person name="Du Z.-J."/>
            <person name="Luo H.-R."/>
        </authorList>
    </citation>
    <scope>NUCLEOTIDE SEQUENCE [LARGE SCALE GENOMIC DNA]</scope>
    <source>
        <strain evidence="2 3">N62</strain>
    </source>
</reference>